<feature type="chain" id="PRO_5034462312" evidence="2">
    <location>
        <begin position="18"/>
        <end position="174"/>
    </location>
</feature>
<dbReference type="OrthoDB" id="5006988at2759"/>
<dbReference type="Proteomes" id="UP000546213">
    <property type="component" value="Unassembled WGS sequence"/>
</dbReference>
<accession>A0A8H5USU9</accession>
<feature type="compositionally biased region" description="Basic and acidic residues" evidence="1">
    <location>
        <begin position="64"/>
        <end position="76"/>
    </location>
</feature>
<feature type="compositionally biased region" description="Polar residues" evidence="1">
    <location>
        <begin position="52"/>
        <end position="62"/>
    </location>
</feature>
<feature type="signal peptide" evidence="2">
    <location>
        <begin position="1"/>
        <end position="17"/>
    </location>
</feature>
<feature type="region of interest" description="Disordered" evidence="1">
    <location>
        <begin position="52"/>
        <end position="80"/>
    </location>
</feature>
<keyword evidence="4" id="KW-1185">Reference proteome</keyword>
<dbReference type="EMBL" id="JAAOAS010000086">
    <property type="protein sequence ID" value="KAF5596209.1"/>
    <property type="molecule type" value="Genomic_DNA"/>
</dbReference>
<reference evidence="3 4" key="1">
    <citation type="submission" date="2020-05" db="EMBL/GenBank/DDBJ databases">
        <title>Identification and distribution of gene clusters putatively required for synthesis of sphingolipid metabolism inhibitors in phylogenetically diverse species of the filamentous fungus Fusarium.</title>
        <authorList>
            <person name="Kim H.-S."/>
            <person name="Busman M."/>
            <person name="Brown D.W."/>
            <person name="Divon H."/>
            <person name="Uhlig S."/>
            <person name="Proctor R.H."/>
        </authorList>
    </citation>
    <scope>NUCLEOTIDE SEQUENCE [LARGE SCALE GENOMIC DNA]</scope>
    <source>
        <strain evidence="3 4">NRRL 36939</strain>
    </source>
</reference>
<evidence type="ECO:0000313" key="4">
    <source>
        <dbReference type="Proteomes" id="UP000546213"/>
    </source>
</evidence>
<sequence>MKSSITILLLQSVACTAFTMPEKLPNGVYSVRVNDQGLEVYEGLTVDHSTTLTPKAPNSQVEARQWKDEGGWDRSQPEINSDGGVGEVTQAWYSIWGDVVAFCCTDGQYPLTATNYPGLLERITDRCGWYVPGTLVPSSIGFYTIGCGYMNYAPGLDFCGASDTGRFMGDSGRC</sequence>
<keyword evidence="2" id="KW-0732">Signal</keyword>
<comment type="caution">
    <text evidence="3">The sequence shown here is derived from an EMBL/GenBank/DDBJ whole genome shotgun (WGS) entry which is preliminary data.</text>
</comment>
<dbReference type="AlphaFoldDB" id="A0A8H5USU9"/>
<evidence type="ECO:0000256" key="1">
    <source>
        <dbReference type="SAM" id="MobiDB-lite"/>
    </source>
</evidence>
<organism evidence="3 4">
    <name type="scientific">Fusarium pseudocircinatum</name>
    <dbReference type="NCBI Taxonomy" id="56676"/>
    <lineage>
        <taxon>Eukaryota</taxon>
        <taxon>Fungi</taxon>
        <taxon>Dikarya</taxon>
        <taxon>Ascomycota</taxon>
        <taxon>Pezizomycotina</taxon>
        <taxon>Sordariomycetes</taxon>
        <taxon>Hypocreomycetidae</taxon>
        <taxon>Hypocreales</taxon>
        <taxon>Nectriaceae</taxon>
        <taxon>Fusarium</taxon>
        <taxon>Fusarium fujikuroi species complex</taxon>
    </lineage>
</organism>
<proteinExistence type="predicted"/>
<evidence type="ECO:0000256" key="2">
    <source>
        <dbReference type="SAM" id="SignalP"/>
    </source>
</evidence>
<evidence type="ECO:0000313" key="3">
    <source>
        <dbReference type="EMBL" id="KAF5596209.1"/>
    </source>
</evidence>
<gene>
    <name evidence="3" type="ORF">FPCIR_4131</name>
</gene>
<name>A0A8H5USU9_9HYPO</name>
<protein>
    <submittedName>
        <fullName evidence="3">Uncharacterized protein</fullName>
    </submittedName>
</protein>